<keyword evidence="1" id="KW-0812">Transmembrane</keyword>
<dbReference type="InterPro" id="IPR010380">
    <property type="entry name" value="DUF975"/>
</dbReference>
<evidence type="ECO:0000313" key="3">
    <source>
        <dbReference type="Proteomes" id="UP000243406"/>
    </source>
</evidence>
<gene>
    <name evidence="2" type="ORF">SAMN02745120_1353</name>
</gene>
<dbReference type="PANTHER" id="PTHR40076">
    <property type="entry name" value="MEMBRANE PROTEIN-RELATED"/>
    <property type="match status" value="1"/>
</dbReference>
<feature type="transmembrane region" description="Helical" evidence="1">
    <location>
        <begin position="18"/>
        <end position="36"/>
    </location>
</feature>
<dbReference type="EMBL" id="FUYN01000002">
    <property type="protein sequence ID" value="SKB40934.1"/>
    <property type="molecule type" value="Genomic_DNA"/>
</dbReference>
<keyword evidence="1" id="KW-0472">Membrane</keyword>
<evidence type="ECO:0000313" key="2">
    <source>
        <dbReference type="EMBL" id="SKB40934.1"/>
    </source>
</evidence>
<feature type="transmembrane region" description="Helical" evidence="1">
    <location>
        <begin position="210"/>
        <end position="231"/>
    </location>
</feature>
<dbReference type="RefSeq" id="WP_079589239.1">
    <property type="nucleotide sequence ID" value="NZ_FUYN01000002.1"/>
</dbReference>
<reference evidence="3" key="1">
    <citation type="submission" date="2017-02" db="EMBL/GenBank/DDBJ databases">
        <authorList>
            <person name="Varghese N."/>
            <person name="Submissions S."/>
        </authorList>
    </citation>
    <scope>NUCLEOTIDE SEQUENCE [LARGE SCALE GENOMIC DNA]</scope>
    <source>
        <strain evidence="3">ATCC 35199</strain>
    </source>
</reference>
<dbReference type="OrthoDB" id="9784844at2"/>
<evidence type="ECO:0000256" key="1">
    <source>
        <dbReference type="SAM" id="Phobius"/>
    </source>
</evidence>
<organism evidence="2 3">
    <name type="scientific">Acetoanaerobium noterae</name>
    <dbReference type="NCBI Taxonomy" id="745369"/>
    <lineage>
        <taxon>Bacteria</taxon>
        <taxon>Bacillati</taxon>
        <taxon>Bacillota</taxon>
        <taxon>Clostridia</taxon>
        <taxon>Peptostreptococcales</taxon>
        <taxon>Filifactoraceae</taxon>
        <taxon>Acetoanaerobium</taxon>
    </lineage>
</organism>
<keyword evidence="3" id="KW-1185">Reference proteome</keyword>
<accession>A0A1T5B145</accession>
<dbReference type="AlphaFoldDB" id="A0A1T5B145"/>
<keyword evidence="1" id="KW-1133">Transmembrane helix</keyword>
<feature type="transmembrane region" description="Helical" evidence="1">
    <location>
        <begin position="81"/>
        <end position="103"/>
    </location>
</feature>
<evidence type="ECO:0008006" key="4">
    <source>
        <dbReference type="Google" id="ProtNLM"/>
    </source>
</evidence>
<name>A0A1T5B145_9FIRM</name>
<dbReference type="Proteomes" id="UP000243406">
    <property type="component" value="Unassembled WGS sequence"/>
</dbReference>
<feature type="transmembrane region" description="Helical" evidence="1">
    <location>
        <begin position="142"/>
        <end position="164"/>
    </location>
</feature>
<proteinExistence type="predicted"/>
<protein>
    <recommendedName>
        <fullName evidence="4">DUF975 family protein</fullName>
    </recommendedName>
</protein>
<dbReference type="Pfam" id="PF06161">
    <property type="entry name" value="DUF975"/>
    <property type="match status" value="1"/>
</dbReference>
<sequence>MWTRVELKSKAKDFLRMYYWKAFLVAFMIFIVGGNQNMLLNSGGSSGRGGQDAHYQGGQIIVDDPNSFVGRFTELMGTPGILALSIVIVLFVIGFFLLFRFFIGIPIEIGGRKFFLDGINEEPDVKSLGWVFKSGSYMNISITMFLTGIYNFLWFLLLIIPGIIKHYSYMMVPYILVKNPNIEPSKAIRQSIQMTDGHKMNMFILDLSFLGWYILGTLMLGIGVLFVNPYYEATYAQLYVSLKDNETIEY</sequence>
<dbReference type="PANTHER" id="PTHR40076:SF1">
    <property type="entry name" value="MEMBRANE PROTEIN"/>
    <property type="match status" value="1"/>
</dbReference>